<evidence type="ECO:0000313" key="4">
    <source>
        <dbReference type="Proteomes" id="UP000094020"/>
    </source>
</evidence>
<dbReference type="InterPro" id="IPR001375">
    <property type="entry name" value="Peptidase_S9_cat"/>
</dbReference>
<keyword evidence="1" id="KW-0732">Signal</keyword>
<proteinExistence type="predicted"/>
<dbReference type="AlphaFoldDB" id="A0AAJ8L6U8"/>
<dbReference type="PANTHER" id="PTHR43037:SF4">
    <property type="entry name" value="PEPTIDASE S9 PROLYL OLIGOPEPTIDASE CATALYTIC DOMAIN-CONTAINING PROTEIN"/>
    <property type="match status" value="1"/>
</dbReference>
<gene>
    <name evidence="3" type="ORF">I206_104175</name>
</gene>
<accession>A0AAJ8L6U8</accession>
<dbReference type="InterPro" id="IPR029058">
    <property type="entry name" value="AB_hydrolase_fold"/>
</dbReference>
<reference evidence="3" key="1">
    <citation type="submission" date="2013-07" db="EMBL/GenBank/DDBJ databases">
        <authorList>
            <consortium name="The Broad Institute Genome Sequencing Platform"/>
            <person name="Cuomo C."/>
            <person name="Litvintseva A."/>
            <person name="Chen Y."/>
            <person name="Heitman J."/>
            <person name="Sun S."/>
            <person name="Springer D."/>
            <person name="Dromer F."/>
            <person name="Young S.K."/>
            <person name="Zeng Q."/>
            <person name="Gargeya S."/>
            <person name="Fitzgerald M."/>
            <person name="Abouelleil A."/>
            <person name="Alvarado L."/>
            <person name="Berlin A.M."/>
            <person name="Chapman S.B."/>
            <person name="Dewar J."/>
            <person name="Goldberg J."/>
            <person name="Griggs A."/>
            <person name="Gujja S."/>
            <person name="Hansen M."/>
            <person name="Howarth C."/>
            <person name="Imamovic A."/>
            <person name="Larimer J."/>
            <person name="McCowan C."/>
            <person name="Murphy C."/>
            <person name="Pearson M."/>
            <person name="Priest M."/>
            <person name="Roberts A."/>
            <person name="Saif S."/>
            <person name="Shea T."/>
            <person name="Sykes S."/>
            <person name="Wortman J."/>
            <person name="Nusbaum C."/>
            <person name="Birren B."/>
        </authorList>
    </citation>
    <scope>NUCLEOTIDE SEQUENCE</scope>
    <source>
        <strain evidence="3">CBS 10737</strain>
    </source>
</reference>
<dbReference type="Gene3D" id="3.40.50.1820">
    <property type="entry name" value="alpha/beta hydrolase"/>
    <property type="match status" value="1"/>
</dbReference>
<sequence>MSNQVEIGRQWEAVGPFPSGMREHPLINSPLSAFLDPPIDPDMDFAFRPYDEEETWPSEIGKGGKVGWKKFKVGNDGTLEISYPEIRWDQLRSDHGWASLQYQCILRSKIIIPFIPNHSETSIRIDVIQGVEYAFIPSHISSSFTGPIQWYNGDIYAFAETPIGKREITSKTSNFARSLSFIPGEYVILLKAIYEIRMFGDPAPSIPIIKIKIVAELDDIENLDIIGGLEEVPDIVDGWFMGNWISVGIRVPCEAESIEILGVDSSFGRSVNIALPQGTTNIINGQTRPLTLKIEQITPLPEYVRSLDIKLKVKIHDKEKEIVWHPTFKHLRTNNVDRILPFKITFASPSIVSGIPACISHAMIVPPPVSSLSPSHSTSSLPPVLLVLHGAGVDITQPEYIEAVPFIAGYWAILSTGRNEWGEDWHGSSMLDVWAAREAFGDVVKRIEITVSDQTILMGHSNGGQGAWHLAARYPDRIQGVVAASGWLTIQDYVPYTETISRHFADPSLIGILSSSLSAYSNDLYLSNLVDIPILVIHGSEDDNVPPRHSRSYVQLISSWAGQQASGSVKLIEIPKKGHWWDDVLRLSQVMNFIENLPRKKSWDEQRKVGFTLTTANPQESGGRAGIRIVELDIPGRIGRLDVNARQWKQSNPSKPLDLRGMNIKRIELISENSGKIETLIKTLNGWKSEDKSNLGPLTPPRTYGPLIRILSTNGPMIIICPNSPRIINIAKKISHDLYLFHRLDCEIIDDKEGLIRIAKNEIGQSNLIIIGRPDENLYTNWMIRQNRIPLQFPTKGVMLLKDKVIYDKGAGIITLHPHPTSTKAISLLIAGNDELGLELVSRLFPIRTGIPIPDWAIINPQSRWKGSGGLIGAGFWNDHWGWNETMSWMDR</sequence>
<reference evidence="3" key="2">
    <citation type="submission" date="2024-02" db="EMBL/GenBank/DDBJ databases">
        <title>Comparative genomics of Cryptococcus and Kwoniella reveals pathogenesis evolution and contrasting modes of karyotype evolution via chromosome fusion or intercentromeric recombination.</title>
        <authorList>
            <person name="Coelho M.A."/>
            <person name="David-Palma M."/>
            <person name="Shea T."/>
            <person name="Bowers K."/>
            <person name="McGinley-Smith S."/>
            <person name="Mohammad A.W."/>
            <person name="Gnirke A."/>
            <person name="Yurkov A.M."/>
            <person name="Nowrousian M."/>
            <person name="Sun S."/>
            <person name="Cuomo C.A."/>
            <person name="Heitman J."/>
        </authorList>
    </citation>
    <scope>NUCLEOTIDE SEQUENCE</scope>
    <source>
        <strain evidence="3">CBS 10737</strain>
    </source>
</reference>
<organism evidence="3 4">
    <name type="scientific">Kwoniella pini CBS 10737</name>
    <dbReference type="NCBI Taxonomy" id="1296096"/>
    <lineage>
        <taxon>Eukaryota</taxon>
        <taxon>Fungi</taxon>
        <taxon>Dikarya</taxon>
        <taxon>Basidiomycota</taxon>
        <taxon>Agaricomycotina</taxon>
        <taxon>Tremellomycetes</taxon>
        <taxon>Tremellales</taxon>
        <taxon>Cryptococcaceae</taxon>
        <taxon>Kwoniella</taxon>
    </lineage>
</organism>
<evidence type="ECO:0000259" key="2">
    <source>
        <dbReference type="Pfam" id="PF00326"/>
    </source>
</evidence>
<dbReference type="Pfam" id="PF00326">
    <property type="entry name" value="Peptidase_S9"/>
    <property type="match status" value="1"/>
</dbReference>
<dbReference type="KEGG" id="kpin:30172619"/>
<dbReference type="InterPro" id="IPR050955">
    <property type="entry name" value="Plant_Biomass_Hydrol_Est"/>
</dbReference>
<dbReference type="EMBL" id="CP144523">
    <property type="protein sequence ID" value="WWC70225.1"/>
    <property type="molecule type" value="Genomic_DNA"/>
</dbReference>
<evidence type="ECO:0000313" key="3">
    <source>
        <dbReference type="EMBL" id="WWC70225.1"/>
    </source>
</evidence>
<protein>
    <recommendedName>
        <fullName evidence="2">Peptidase S9 prolyl oligopeptidase catalytic domain-containing protein</fullName>
    </recommendedName>
</protein>
<dbReference type="SUPFAM" id="SSF53474">
    <property type="entry name" value="alpha/beta-Hydrolases"/>
    <property type="match status" value="1"/>
</dbReference>
<evidence type="ECO:0000256" key="1">
    <source>
        <dbReference type="ARBA" id="ARBA00022729"/>
    </source>
</evidence>
<dbReference type="GO" id="GO:0008236">
    <property type="term" value="F:serine-type peptidase activity"/>
    <property type="evidence" value="ECO:0007669"/>
    <property type="project" value="InterPro"/>
</dbReference>
<name>A0AAJ8L6U8_9TREE</name>
<dbReference type="GeneID" id="30172619"/>
<dbReference type="GO" id="GO:0006508">
    <property type="term" value="P:proteolysis"/>
    <property type="evidence" value="ECO:0007669"/>
    <property type="project" value="InterPro"/>
</dbReference>
<dbReference type="PANTHER" id="PTHR43037">
    <property type="entry name" value="UNNAMED PRODUCT-RELATED"/>
    <property type="match status" value="1"/>
</dbReference>
<keyword evidence="4" id="KW-1185">Reference proteome</keyword>
<feature type="domain" description="Peptidase S9 prolyl oligopeptidase catalytic" evidence="2">
    <location>
        <begin position="425"/>
        <end position="582"/>
    </location>
</feature>
<dbReference type="RefSeq" id="XP_070059015.1">
    <property type="nucleotide sequence ID" value="XM_070202914.1"/>
</dbReference>
<dbReference type="Proteomes" id="UP000094020">
    <property type="component" value="Chromosome 5"/>
</dbReference>